<accession>A0A8J2PRR1</accession>
<keyword evidence="4" id="KW-1185">Reference proteome</keyword>
<organism evidence="3 4">
    <name type="scientific">Allacma fusca</name>
    <dbReference type="NCBI Taxonomy" id="39272"/>
    <lineage>
        <taxon>Eukaryota</taxon>
        <taxon>Metazoa</taxon>
        <taxon>Ecdysozoa</taxon>
        <taxon>Arthropoda</taxon>
        <taxon>Hexapoda</taxon>
        <taxon>Collembola</taxon>
        <taxon>Symphypleona</taxon>
        <taxon>Sminthuridae</taxon>
        <taxon>Allacma</taxon>
    </lineage>
</organism>
<dbReference type="EMBL" id="CAJVCH010534709">
    <property type="protein sequence ID" value="CAG7825041.1"/>
    <property type="molecule type" value="Genomic_DNA"/>
</dbReference>
<sequence length="173" mass="18739">AVPSSAEGPPRGLSAIFYVCRVVYWFVNSVILDLIAAVISRSMHVSCFQIISAAVIPGLKIISLAATCHIVQSRYEYCRQPIVTPVPMPPPQWAGASVEDEGWAKVLWPLPKEEPGRSQLPAPPFSEGPGEPISPTPVQLAANEGLNNNQQDPGNEQGPADPFDEEIEQMLLE</sequence>
<gene>
    <name evidence="3" type="ORF">AFUS01_LOCUS35167</name>
</gene>
<reference evidence="3" key="1">
    <citation type="submission" date="2021-06" db="EMBL/GenBank/DDBJ databases">
        <authorList>
            <person name="Hodson N. C."/>
            <person name="Mongue J. A."/>
            <person name="Jaron S. K."/>
        </authorList>
    </citation>
    <scope>NUCLEOTIDE SEQUENCE</scope>
</reference>
<proteinExistence type="predicted"/>
<feature type="non-terminal residue" evidence="3">
    <location>
        <position position="1"/>
    </location>
</feature>
<evidence type="ECO:0000256" key="2">
    <source>
        <dbReference type="SAM" id="Phobius"/>
    </source>
</evidence>
<dbReference type="AlphaFoldDB" id="A0A8J2PRR1"/>
<feature type="transmembrane region" description="Helical" evidence="2">
    <location>
        <begin position="15"/>
        <end position="39"/>
    </location>
</feature>
<feature type="compositionally biased region" description="Acidic residues" evidence="1">
    <location>
        <begin position="162"/>
        <end position="173"/>
    </location>
</feature>
<comment type="caution">
    <text evidence="3">The sequence shown here is derived from an EMBL/GenBank/DDBJ whole genome shotgun (WGS) entry which is preliminary data.</text>
</comment>
<keyword evidence="2" id="KW-0812">Transmembrane</keyword>
<keyword evidence="2" id="KW-0472">Membrane</keyword>
<evidence type="ECO:0000313" key="4">
    <source>
        <dbReference type="Proteomes" id="UP000708208"/>
    </source>
</evidence>
<name>A0A8J2PRR1_9HEXA</name>
<feature type="compositionally biased region" description="Polar residues" evidence="1">
    <location>
        <begin position="145"/>
        <end position="154"/>
    </location>
</feature>
<keyword evidence="2" id="KW-1133">Transmembrane helix</keyword>
<evidence type="ECO:0000256" key="1">
    <source>
        <dbReference type="SAM" id="MobiDB-lite"/>
    </source>
</evidence>
<evidence type="ECO:0000313" key="3">
    <source>
        <dbReference type="EMBL" id="CAG7825041.1"/>
    </source>
</evidence>
<dbReference type="Proteomes" id="UP000708208">
    <property type="component" value="Unassembled WGS sequence"/>
</dbReference>
<feature type="region of interest" description="Disordered" evidence="1">
    <location>
        <begin position="112"/>
        <end position="173"/>
    </location>
</feature>
<protein>
    <submittedName>
        <fullName evidence="3">Uncharacterized protein</fullName>
    </submittedName>
</protein>